<dbReference type="AlphaFoldDB" id="X0WGY7"/>
<dbReference type="InterPro" id="IPR048381">
    <property type="entry name" value="GDH_C"/>
</dbReference>
<dbReference type="GO" id="GO:0004352">
    <property type="term" value="F:glutamate dehydrogenase (NAD+) activity"/>
    <property type="evidence" value="ECO:0007669"/>
    <property type="project" value="InterPro"/>
</dbReference>
<reference evidence="2" key="1">
    <citation type="journal article" date="2014" name="Front. Microbiol.">
        <title>High frequency of phylogenetically diverse reductive dehalogenase-homologous genes in deep subseafloor sedimentary metagenomes.</title>
        <authorList>
            <person name="Kawai M."/>
            <person name="Futagami T."/>
            <person name="Toyoda A."/>
            <person name="Takaki Y."/>
            <person name="Nishi S."/>
            <person name="Hori S."/>
            <person name="Arai W."/>
            <person name="Tsubouchi T."/>
            <person name="Morono Y."/>
            <person name="Uchiyama I."/>
            <person name="Ito T."/>
            <person name="Fujiyama A."/>
            <person name="Inagaki F."/>
            <person name="Takami H."/>
        </authorList>
    </citation>
    <scope>NUCLEOTIDE SEQUENCE</scope>
    <source>
        <strain evidence="2">Expedition CK06-06</strain>
    </source>
</reference>
<dbReference type="Pfam" id="PF21074">
    <property type="entry name" value="GDH_C"/>
    <property type="match status" value="1"/>
</dbReference>
<accession>X0WGY7</accession>
<comment type="caution">
    <text evidence="2">The sequence shown here is derived from an EMBL/GenBank/DDBJ whole genome shotgun (WGS) entry which is preliminary data.</text>
</comment>
<name>X0WGY7_9ZZZZ</name>
<proteinExistence type="predicted"/>
<evidence type="ECO:0000313" key="2">
    <source>
        <dbReference type="EMBL" id="GAG23803.1"/>
    </source>
</evidence>
<dbReference type="GO" id="GO:0006538">
    <property type="term" value="P:L-glutamate catabolic process"/>
    <property type="evidence" value="ECO:0007669"/>
    <property type="project" value="InterPro"/>
</dbReference>
<dbReference type="EMBL" id="BARS01039861">
    <property type="protein sequence ID" value="GAG23803.1"/>
    <property type="molecule type" value="Genomic_DNA"/>
</dbReference>
<protein>
    <recommendedName>
        <fullName evidence="1">NAD-specific glutamate dehydrogenase C-terminal domain-containing protein</fullName>
    </recommendedName>
</protein>
<gene>
    <name evidence="2" type="ORF">S01H1_60842</name>
</gene>
<dbReference type="PANTHER" id="PTHR43403">
    <property type="entry name" value="NAD-SPECIFIC GLUTAMATE DEHYDROGENASE"/>
    <property type="match status" value="1"/>
</dbReference>
<feature type="non-terminal residue" evidence="2">
    <location>
        <position position="254"/>
    </location>
</feature>
<dbReference type="PANTHER" id="PTHR43403:SF1">
    <property type="entry name" value="NAD-SPECIFIC GLUTAMATE DEHYDROGENASE"/>
    <property type="match status" value="1"/>
</dbReference>
<organism evidence="2">
    <name type="scientific">marine sediment metagenome</name>
    <dbReference type="NCBI Taxonomy" id="412755"/>
    <lineage>
        <taxon>unclassified sequences</taxon>
        <taxon>metagenomes</taxon>
        <taxon>ecological metagenomes</taxon>
    </lineage>
</organism>
<feature type="non-terminal residue" evidence="2">
    <location>
        <position position="1"/>
    </location>
</feature>
<dbReference type="InterPro" id="IPR007780">
    <property type="entry name" value="NAD_Glu_DH_bac"/>
</dbReference>
<evidence type="ECO:0000259" key="1">
    <source>
        <dbReference type="Pfam" id="PF21074"/>
    </source>
</evidence>
<feature type="domain" description="NAD-specific glutamate dehydrogenase C-terminal" evidence="1">
    <location>
        <begin position="52"/>
        <end position="254"/>
    </location>
</feature>
<sequence>CRIRPSLVEARAPALLEDHGRFMRALEAEDLLDRAVELLPTDEGLLERRKEGRGLTRPELSVLVAYAKITVFSEITRSDVPDDPYMERLLFDYMPGPIRAKYKGVLQTHRLRREIIATVAANALVNEAGPTLHNRLREETGASVGEIVRAFIIVREVYGMPGIADEINTLDNKVSASTQTEMHLALSDMIAAQSLRLLQGGGNRSIGEAIALYGPGVERIAATADGVITDFSKKRLAQRSAELIDAGAPKELAQ</sequence>
<dbReference type="GO" id="GO:0004069">
    <property type="term" value="F:L-aspartate:2-oxoglutarate aminotransferase activity"/>
    <property type="evidence" value="ECO:0007669"/>
    <property type="project" value="InterPro"/>
</dbReference>